<feature type="binding site" evidence="11">
    <location>
        <position position="383"/>
    </location>
    <ligand>
        <name>ATP</name>
        <dbReference type="ChEBI" id="CHEBI:30616"/>
    </ligand>
</feature>
<reference evidence="14 15" key="1">
    <citation type="submission" date="2018-04" db="EMBL/GenBank/DDBJ databases">
        <title>Genomic Encyclopedia of Archaeal and Bacterial Type Strains, Phase II (KMG-II): from individual species to whole genera.</title>
        <authorList>
            <person name="Goeker M."/>
        </authorList>
    </citation>
    <scope>NUCLEOTIDE SEQUENCE [LARGE SCALE GENOMIC DNA]</scope>
    <source>
        <strain evidence="14 15">DSM 25521</strain>
    </source>
</reference>
<dbReference type="Gene3D" id="3.40.50.670">
    <property type="match status" value="1"/>
</dbReference>
<evidence type="ECO:0000256" key="5">
    <source>
        <dbReference type="ARBA" id="ARBA00022840"/>
    </source>
</evidence>
<comment type="caution">
    <text evidence="14">The sequence shown here is derived from an EMBL/GenBank/DDBJ whole genome shotgun (WGS) entry which is preliminary data.</text>
</comment>
<dbReference type="PRINTS" id="PR00418">
    <property type="entry name" value="TPI2FAMILY"/>
</dbReference>
<evidence type="ECO:0000313" key="15">
    <source>
        <dbReference type="Proteomes" id="UP000241808"/>
    </source>
</evidence>
<organism evidence="14 15">
    <name type="scientific">Phreatobacter oligotrophus</name>
    <dbReference type="NCBI Taxonomy" id="1122261"/>
    <lineage>
        <taxon>Bacteria</taxon>
        <taxon>Pseudomonadati</taxon>
        <taxon>Pseudomonadota</taxon>
        <taxon>Alphaproteobacteria</taxon>
        <taxon>Hyphomicrobiales</taxon>
        <taxon>Phreatobacteraceae</taxon>
        <taxon>Phreatobacter</taxon>
    </lineage>
</organism>
<evidence type="ECO:0000256" key="6">
    <source>
        <dbReference type="ARBA" id="ARBA00022842"/>
    </source>
</evidence>
<dbReference type="InterPro" id="IPR003594">
    <property type="entry name" value="HATPase_dom"/>
</dbReference>
<comment type="function">
    <text evidence="11">Topoisomerase IV is essential for chromosome segregation. It relaxes supercoiled DNA. Performs the decatenation events required during the replication of a circular DNA molecule.</text>
</comment>
<feature type="compositionally biased region" description="Low complexity" evidence="12">
    <location>
        <begin position="11"/>
        <end position="25"/>
    </location>
</feature>
<dbReference type="InterPro" id="IPR013506">
    <property type="entry name" value="Topo_IIA_bsu_dom2"/>
</dbReference>
<keyword evidence="15" id="KW-1185">Reference proteome</keyword>
<dbReference type="PRINTS" id="PR01159">
    <property type="entry name" value="DNAGYRASEB"/>
</dbReference>
<feature type="domain" description="Toprim" evidence="13">
    <location>
        <begin position="463"/>
        <end position="577"/>
    </location>
</feature>
<dbReference type="GO" id="GO:0005694">
    <property type="term" value="C:chromosome"/>
    <property type="evidence" value="ECO:0007669"/>
    <property type="project" value="InterPro"/>
</dbReference>
<dbReference type="PROSITE" id="PS50880">
    <property type="entry name" value="TOPRIM"/>
    <property type="match status" value="1"/>
</dbReference>
<dbReference type="PROSITE" id="PS00177">
    <property type="entry name" value="TOPOISOMERASE_II"/>
    <property type="match status" value="1"/>
</dbReference>
<keyword evidence="4 11" id="KW-0547">Nucleotide-binding</keyword>
<dbReference type="FunFam" id="3.40.50.670:FF:000006">
    <property type="entry name" value="DNA topoisomerase (ATP-hydrolyzing)"/>
    <property type="match status" value="1"/>
</dbReference>
<keyword evidence="5 11" id="KW-0067">ATP-binding</keyword>
<comment type="catalytic activity">
    <reaction evidence="1 11">
        <text>ATP-dependent breakage, passage and rejoining of double-stranded DNA.</text>
        <dbReference type="EC" id="5.6.2.2"/>
    </reaction>
</comment>
<dbReference type="InterPro" id="IPR000565">
    <property type="entry name" value="Topo_IIA_B"/>
</dbReference>
<dbReference type="GO" id="GO:0003677">
    <property type="term" value="F:DNA binding"/>
    <property type="evidence" value="ECO:0007669"/>
    <property type="project" value="UniProtKB-UniRule"/>
</dbReference>
<name>A0A2T4Z601_9HYPH</name>
<dbReference type="InterPro" id="IPR018522">
    <property type="entry name" value="TopoIIA_CS"/>
</dbReference>
<comment type="cofactor">
    <cofactor evidence="2">
        <name>Mg(2+)</name>
        <dbReference type="ChEBI" id="CHEBI:18420"/>
    </cofactor>
</comment>
<protein>
    <recommendedName>
        <fullName evidence="11">DNA topoisomerase 4 subunit B</fullName>
        <ecNumber evidence="11">5.6.2.2</ecNumber>
    </recommendedName>
    <alternativeName>
        <fullName evidence="11">Topoisomerase IV subunit B</fullName>
    </alternativeName>
</protein>
<dbReference type="FunFam" id="3.30.565.10:FF:000002">
    <property type="entry name" value="DNA gyrase subunit B"/>
    <property type="match status" value="1"/>
</dbReference>
<dbReference type="Gene3D" id="3.30.565.10">
    <property type="entry name" value="Histidine kinase-like ATPase, C-terminal domain"/>
    <property type="match status" value="1"/>
</dbReference>
<dbReference type="SUPFAM" id="SSF54211">
    <property type="entry name" value="Ribosomal protein S5 domain 2-like"/>
    <property type="match status" value="1"/>
</dbReference>
<dbReference type="Pfam" id="PF00204">
    <property type="entry name" value="DNA_gyraseB"/>
    <property type="match status" value="1"/>
</dbReference>
<evidence type="ECO:0000256" key="11">
    <source>
        <dbReference type="HAMAP-Rule" id="MF_00938"/>
    </source>
</evidence>
<dbReference type="PANTHER" id="PTHR45866">
    <property type="entry name" value="DNA GYRASE/TOPOISOMERASE SUBUNIT B"/>
    <property type="match status" value="1"/>
</dbReference>
<feature type="binding site" evidence="11">
    <location>
        <position position="84"/>
    </location>
    <ligand>
        <name>ATP</name>
        <dbReference type="ChEBI" id="CHEBI:30616"/>
    </ligand>
</feature>
<dbReference type="GO" id="GO:0046872">
    <property type="term" value="F:metal ion binding"/>
    <property type="evidence" value="ECO:0007669"/>
    <property type="project" value="UniProtKB-KW"/>
</dbReference>
<dbReference type="InterPro" id="IPR006171">
    <property type="entry name" value="TOPRIM_dom"/>
</dbReference>
<dbReference type="RefSeq" id="WP_108177215.1">
    <property type="nucleotide sequence ID" value="NZ_PZZL01000004.1"/>
</dbReference>
<evidence type="ECO:0000256" key="7">
    <source>
        <dbReference type="ARBA" id="ARBA00023029"/>
    </source>
</evidence>
<feature type="region of interest" description="Disordered" evidence="12">
    <location>
        <begin position="1"/>
        <end position="47"/>
    </location>
</feature>
<feature type="binding site" evidence="11">
    <location>
        <begin position="153"/>
        <end position="159"/>
    </location>
    <ligand>
        <name>ATP</name>
        <dbReference type="ChEBI" id="CHEBI:30616"/>
    </ligand>
</feature>
<evidence type="ECO:0000256" key="1">
    <source>
        <dbReference type="ARBA" id="ARBA00000185"/>
    </source>
</evidence>
<evidence type="ECO:0000313" key="14">
    <source>
        <dbReference type="EMBL" id="PTM57306.1"/>
    </source>
</evidence>
<dbReference type="SMART" id="SM00433">
    <property type="entry name" value="TOP2c"/>
    <property type="match status" value="1"/>
</dbReference>
<dbReference type="CDD" id="cd16928">
    <property type="entry name" value="HATPase_GyrB-like"/>
    <property type="match status" value="1"/>
</dbReference>
<dbReference type="HAMAP" id="MF_00938">
    <property type="entry name" value="ParE_type1"/>
    <property type="match status" value="1"/>
</dbReference>
<proteinExistence type="inferred from homology"/>
<dbReference type="GO" id="GO:0007059">
    <property type="term" value="P:chromosome segregation"/>
    <property type="evidence" value="ECO:0007669"/>
    <property type="project" value="UniProtKB-UniRule"/>
</dbReference>
<keyword evidence="6" id="KW-0460">Magnesium</keyword>
<feature type="binding site" evidence="11">
    <location>
        <position position="44"/>
    </location>
    <ligand>
        <name>ATP</name>
        <dbReference type="ChEBI" id="CHEBI:30616"/>
    </ligand>
</feature>
<dbReference type="FunFam" id="3.30.230.10:FF:000047">
    <property type="entry name" value="DNA topoisomerase 4 subunit B"/>
    <property type="match status" value="1"/>
</dbReference>
<keyword evidence="9 11" id="KW-0413">Isomerase</keyword>
<dbReference type="InterPro" id="IPR036890">
    <property type="entry name" value="HATPase_C_sf"/>
</dbReference>
<dbReference type="AlphaFoldDB" id="A0A2T4Z601"/>
<dbReference type="GO" id="GO:0005524">
    <property type="term" value="F:ATP binding"/>
    <property type="evidence" value="ECO:0007669"/>
    <property type="project" value="UniProtKB-UniRule"/>
</dbReference>
<keyword evidence="3" id="KW-0479">Metal-binding</keyword>
<dbReference type="Pfam" id="PF02518">
    <property type="entry name" value="HATPase_c"/>
    <property type="match status" value="1"/>
</dbReference>
<comment type="subunit">
    <text evidence="10 11">Heterotetramer composed of ParC and ParE.</text>
</comment>
<dbReference type="SUPFAM" id="SSF56719">
    <property type="entry name" value="Type II DNA topoisomerase"/>
    <property type="match status" value="1"/>
</dbReference>
<dbReference type="SMART" id="SM00387">
    <property type="entry name" value="HATPase_c"/>
    <property type="match status" value="1"/>
</dbReference>
<feature type="binding site" evidence="11">
    <location>
        <position position="111"/>
    </location>
    <ligand>
        <name>ATP</name>
        <dbReference type="ChEBI" id="CHEBI:30616"/>
    </ligand>
</feature>
<feature type="site" description="Interaction with DNA" evidence="11">
    <location>
        <position position="549"/>
    </location>
</feature>
<dbReference type="NCBIfam" id="TIGR01055">
    <property type="entry name" value="parE_Gneg"/>
    <property type="match status" value="1"/>
</dbReference>
<evidence type="ECO:0000256" key="12">
    <source>
        <dbReference type="SAM" id="MobiDB-lite"/>
    </source>
</evidence>
<dbReference type="InterPro" id="IPR005737">
    <property type="entry name" value="TopoIV_B_Gneg"/>
</dbReference>
<dbReference type="Pfam" id="PF00986">
    <property type="entry name" value="DNA_gyraseB_C"/>
    <property type="match status" value="1"/>
</dbReference>
<dbReference type="EMBL" id="PZZL01000004">
    <property type="protein sequence ID" value="PTM57306.1"/>
    <property type="molecule type" value="Genomic_DNA"/>
</dbReference>
<dbReference type="GO" id="GO:0006265">
    <property type="term" value="P:DNA topological change"/>
    <property type="evidence" value="ECO:0007669"/>
    <property type="project" value="UniProtKB-UniRule"/>
</dbReference>
<dbReference type="InterPro" id="IPR013759">
    <property type="entry name" value="Topo_IIA_B_C"/>
</dbReference>
<sequence length="682" mass="75071">MDNSSDLFGGPKAPAETPPKAAAPRARPEPARQKAAGTPGEQGYSASDIEVLEGLEPVRRRPGMYIGGTDEKALHHLFAEVIDNSMDEAVAGHATWIEVELFADGSLAVTDNGRGIPVDPHPKFPGKSALEVIMCTLHAGGKFDSKVYETSGGLHGVGVSVVNALSVSLEVEVARGQMLYRQRFSRGIPQTGLEELGRINNRRGTKVRFSPDPEIFKETHTFKPARLFKMARSKAYLFGGVEIRWSCDPELVKGTDTPEKAVLRFPGGLKDYLGATLEGATRVHPDIFGGKLDKQGHGSVEWAIGWVGDQDGFVSSYCNTIPTPEGGTHEQGLRFALLRGLKDHAERTGNKRAAQVTADDVLAGCCVMLSVFIREPEFQGQTKDKLATTEASRIVENAIRDPFDHWLAGNPNQANRLLEWVVERAEERLRRRAEKDVSRKTAVRKLRLPGKLSDCSNTSAAGSEIFIVEGDSAGGSAKQARDRQTQAVLPLRGKILNVASAGRDKLAQNQQLSDLIQALGCGTGTHYRDDDLRYERVIIMTDADVDGAHIASLLITFFYRQMPRLIDNGHLYLAVPPLYRLTQGGKTLYARDDAHKDELLRSAFKGNQKVEIGRFKGLGEMMPQQLKETTMDKKVRTLLRVQVVPEERPETSDSVERLMGVKAEPRFAFIQERAEFAEELDI</sequence>
<keyword evidence="7 11" id="KW-0799">Topoisomerase</keyword>
<keyword evidence="8 11" id="KW-0238">DNA-binding</keyword>
<dbReference type="InterPro" id="IPR014721">
    <property type="entry name" value="Ribsml_uS5_D2-typ_fold_subgr"/>
</dbReference>
<dbReference type="GO" id="GO:0003918">
    <property type="term" value="F:DNA topoisomerase type II (double strand cut, ATP-hydrolyzing) activity"/>
    <property type="evidence" value="ECO:0007669"/>
    <property type="project" value="UniProtKB-UniRule"/>
</dbReference>
<dbReference type="EC" id="5.6.2.2" evidence="11"/>
<evidence type="ECO:0000256" key="2">
    <source>
        <dbReference type="ARBA" id="ARBA00001946"/>
    </source>
</evidence>
<accession>A0A2T4Z601</accession>
<feature type="site" description="Interaction with DNA" evidence="11">
    <location>
        <position position="497"/>
    </location>
</feature>
<dbReference type="Pfam" id="PF01751">
    <property type="entry name" value="Toprim"/>
    <property type="match status" value="1"/>
</dbReference>
<evidence type="ECO:0000256" key="3">
    <source>
        <dbReference type="ARBA" id="ARBA00022723"/>
    </source>
</evidence>
<dbReference type="InterPro" id="IPR002288">
    <property type="entry name" value="DNA_gyrase_B_C"/>
</dbReference>
<comment type="similarity">
    <text evidence="11">Belongs to the type II topoisomerase family. ParE type 1 subfamily.</text>
</comment>
<evidence type="ECO:0000259" key="13">
    <source>
        <dbReference type="PROSITE" id="PS50880"/>
    </source>
</evidence>
<dbReference type="InterPro" id="IPR020568">
    <property type="entry name" value="Ribosomal_Su5_D2-typ_SF"/>
</dbReference>
<evidence type="ECO:0000256" key="4">
    <source>
        <dbReference type="ARBA" id="ARBA00022741"/>
    </source>
</evidence>
<gene>
    <name evidence="11" type="primary">parE</name>
    <name evidence="14" type="ORF">C8P69_104357</name>
</gene>
<evidence type="ECO:0000256" key="8">
    <source>
        <dbReference type="ARBA" id="ARBA00023125"/>
    </source>
</evidence>
<dbReference type="Proteomes" id="UP000241808">
    <property type="component" value="Unassembled WGS sequence"/>
</dbReference>
<dbReference type="OrthoDB" id="9802808at2"/>
<dbReference type="SUPFAM" id="SSF55874">
    <property type="entry name" value="ATPase domain of HSP90 chaperone/DNA topoisomerase II/histidine kinase"/>
    <property type="match status" value="1"/>
</dbReference>
<dbReference type="CDD" id="cd00822">
    <property type="entry name" value="TopoII_Trans_DNA_gyrase"/>
    <property type="match status" value="1"/>
</dbReference>
<evidence type="ECO:0000256" key="9">
    <source>
        <dbReference type="ARBA" id="ARBA00023235"/>
    </source>
</evidence>
<dbReference type="Gene3D" id="3.30.230.10">
    <property type="match status" value="1"/>
</dbReference>
<feature type="site" description="Interaction with DNA" evidence="11">
    <location>
        <position position="666"/>
    </location>
</feature>
<dbReference type="InterPro" id="IPR013760">
    <property type="entry name" value="Topo_IIA-like_dom_sf"/>
</dbReference>
<evidence type="ECO:0000256" key="10">
    <source>
        <dbReference type="ARBA" id="ARBA00063644"/>
    </source>
</evidence>
<dbReference type="InterPro" id="IPR001241">
    <property type="entry name" value="Topo_IIA"/>
</dbReference>
<dbReference type="PANTHER" id="PTHR45866:SF4">
    <property type="entry name" value="DNA TOPOISOMERASE 4 SUBUNIT B"/>
    <property type="match status" value="1"/>
</dbReference>